<keyword evidence="7" id="KW-0256">Endoplasmic reticulum</keyword>
<evidence type="ECO:0000256" key="13">
    <source>
        <dbReference type="RuleBase" id="RU361130"/>
    </source>
</evidence>
<dbReference type="VEuPathDB" id="VectorBase:AALFPA_048127"/>
<dbReference type="GO" id="GO:0005788">
    <property type="term" value="C:endoplasmic reticulum lumen"/>
    <property type="evidence" value="ECO:0007669"/>
    <property type="project" value="UniProtKB-SubCell"/>
</dbReference>
<dbReference type="Pfam" id="PF13848">
    <property type="entry name" value="Thioredoxin_6"/>
    <property type="match status" value="1"/>
</dbReference>
<feature type="domain" description="Thioredoxin" evidence="14">
    <location>
        <begin position="7"/>
        <end position="135"/>
    </location>
</feature>
<dbReference type="Pfam" id="PF00085">
    <property type="entry name" value="Thioredoxin"/>
    <property type="match status" value="2"/>
</dbReference>
<feature type="chain" id="PRO_5005101639" description="Protein disulfide-isomerase" evidence="13">
    <location>
        <begin position="24"/>
        <end position="492"/>
    </location>
</feature>
<dbReference type="VEuPathDB" id="VectorBase:AALF020472"/>
<comment type="subcellular location">
    <subcellularLocation>
        <location evidence="2">Endoplasmic reticulum lumen</location>
    </subcellularLocation>
</comment>
<dbReference type="SUPFAM" id="SSF52833">
    <property type="entry name" value="Thioredoxin-like"/>
    <property type="match status" value="4"/>
</dbReference>
<dbReference type="NCBIfam" id="TIGR01130">
    <property type="entry name" value="ER_PDI_fam"/>
    <property type="match status" value="1"/>
</dbReference>
<name>A0A023EVX9_AEDAL</name>
<keyword evidence="5 13" id="KW-0732">Signal</keyword>
<feature type="disulfide bond" description="Redox-active" evidence="11">
    <location>
        <begin position="55"/>
        <end position="58"/>
    </location>
</feature>
<evidence type="ECO:0000256" key="5">
    <source>
        <dbReference type="ARBA" id="ARBA00022729"/>
    </source>
</evidence>
<evidence type="ECO:0000256" key="10">
    <source>
        <dbReference type="ARBA" id="ARBA00023284"/>
    </source>
</evidence>
<dbReference type="EMBL" id="GAPW01001124">
    <property type="protein sequence ID" value="JAC12474.1"/>
    <property type="molecule type" value="mRNA"/>
</dbReference>
<dbReference type="KEGG" id="aalb:109418082"/>
<feature type="domain" description="Thioredoxin" evidence="14">
    <location>
        <begin position="347"/>
        <end position="475"/>
    </location>
</feature>
<comment type="similarity">
    <text evidence="3 12">Belongs to the protein disulfide isomerase family.</text>
</comment>
<dbReference type="PRINTS" id="PR00421">
    <property type="entry name" value="THIOREDOXIN"/>
</dbReference>
<dbReference type="EC" id="5.3.4.1" evidence="4 13"/>
<dbReference type="InterPro" id="IPR017937">
    <property type="entry name" value="Thioredoxin_CS"/>
</dbReference>
<keyword evidence="9 13" id="KW-0413">Isomerase</keyword>
<evidence type="ECO:0000256" key="9">
    <source>
        <dbReference type="ARBA" id="ARBA00023235"/>
    </source>
</evidence>
<evidence type="ECO:0000256" key="1">
    <source>
        <dbReference type="ARBA" id="ARBA00001182"/>
    </source>
</evidence>
<dbReference type="NCBIfam" id="TIGR01126">
    <property type="entry name" value="pdi_dom"/>
    <property type="match status" value="2"/>
</dbReference>
<sequence length="492" mass="55094">MFSVKVIATVALVAVLGLQTAFAGEADVLDLTDSDFSTRVAETETTLVMFYAPWCGHCKKLKPEYAKAAELLRGEDPPIALAKVDCTEGGKDTCGKFSVSGYPTLKIFKNGEVSQEYNGPREASGIAKYMKSIVGPASKDLLTLEAFEAFLKVQETSVVGFFQKESDLKGVFLKYADSQRERLRFGHSTAQDVLDKQGETDAIYLFRAKQLANKFEPDFVKFEGKTKDELSTFVKENFHGLAGVRTRDTLNDFKNPLVVVYYAVDYVKNPKGTNYWRNRVLKVAKEFVGRVNFAVSAKDDFQHELNEYGYDYVGDKPLVLARDAKNQKFIMKDEFSVENLQAFATELEEGSLEPYVKSEPIPENNDAPVKVAVGKNFEEVVMNNGVDTLIEFYAPWCGHCKKLAPAYDELAAKLKDEEVAIVKMDATANDVPPTFDVRGFPTLFWLPKNAKTSPQRYEGGREADDFLQYIAKHATDELKGWDRKGNAKKTEL</sequence>
<dbReference type="GO" id="GO:0034976">
    <property type="term" value="P:response to endoplasmic reticulum stress"/>
    <property type="evidence" value="ECO:0007669"/>
    <property type="project" value="TreeGrafter"/>
</dbReference>
<evidence type="ECO:0000259" key="14">
    <source>
        <dbReference type="PROSITE" id="PS51352"/>
    </source>
</evidence>
<evidence type="ECO:0000256" key="8">
    <source>
        <dbReference type="ARBA" id="ARBA00023157"/>
    </source>
</evidence>
<dbReference type="OrthoDB" id="427280at2759"/>
<dbReference type="CDD" id="cd02995">
    <property type="entry name" value="PDI_a_PDI_a'_C"/>
    <property type="match status" value="1"/>
</dbReference>
<dbReference type="FunFam" id="3.40.30.10:FF:000303">
    <property type="entry name" value="Protein disulfide-isomerase"/>
    <property type="match status" value="1"/>
</dbReference>
<dbReference type="PROSITE" id="PS00194">
    <property type="entry name" value="THIOREDOXIN_1"/>
    <property type="match status" value="2"/>
</dbReference>
<feature type="disulfide bond" description="Redox-active" evidence="11">
    <location>
        <begin position="397"/>
        <end position="400"/>
    </location>
</feature>
<protein>
    <recommendedName>
        <fullName evidence="4 13">Protein disulfide-isomerase</fullName>
        <ecNumber evidence="4 13">5.3.4.1</ecNumber>
    </recommendedName>
</protein>
<dbReference type="PANTHER" id="PTHR18929">
    <property type="entry name" value="PROTEIN DISULFIDE ISOMERASE"/>
    <property type="match status" value="1"/>
</dbReference>
<dbReference type="PANTHER" id="PTHR18929:SF132">
    <property type="entry name" value="PROTEIN DISULFIDE-ISOMERASE A3"/>
    <property type="match status" value="1"/>
</dbReference>
<proteinExistence type="evidence at transcript level"/>
<keyword evidence="8 11" id="KW-1015">Disulfide bond</keyword>
<dbReference type="FunFam" id="3.40.30.10:FF:000017">
    <property type="entry name" value="Protein disulfide-isomerase A4"/>
    <property type="match status" value="1"/>
</dbReference>
<feature type="signal peptide" evidence="13">
    <location>
        <begin position="1"/>
        <end position="23"/>
    </location>
</feature>
<evidence type="ECO:0000256" key="4">
    <source>
        <dbReference type="ARBA" id="ARBA00012723"/>
    </source>
</evidence>
<dbReference type="InterPro" id="IPR036249">
    <property type="entry name" value="Thioredoxin-like_sf"/>
</dbReference>
<dbReference type="Gene3D" id="3.40.30.10">
    <property type="entry name" value="Glutaredoxin"/>
    <property type="match status" value="4"/>
</dbReference>
<keyword evidence="10 11" id="KW-0676">Redox-active center</keyword>
<accession>A0A023EVX9</accession>
<dbReference type="AlphaFoldDB" id="A0A023EVX9"/>
<dbReference type="GO" id="GO:0006457">
    <property type="term" value="P:protein folding"/>
    <property type="evidence" value="ECO:0007669"/>
    <property type="project" value="TreeGrafter"/>
</dbReference>
<dbReference type="PROSITE" id="PS51352">
    <property type="entry name" value="THIOREDOXIN_2"/>
    <property type="match status" value="2"/>
</dbReference>
<comment type="catalytic activity">
    <reaction evidence="1 13">
        <text>Catalyzes the rearrangement of -S-S- bonds in proteins.</text>
        <dbReference type="EC" id="5.3.4.1"/>
    </reaction>
</comment>
<keyword evidence="6" id="KW-0677">Repeat</keyword>
<dbReference type="InterPro" id="IPR005792">
    <property type="entry name" value="Prot_disulphide_isomerase"/>
</dbReference>
<reference evidence="15" key="1">
    <citation type="journal article" date="2014" name="PLoS Negl. Trop. Dis.">
        <title>Identification and characterization of seminal fluid proteins in the Asian tiger mosquito, Aedes albopictus.</title>
        <authorList>
            <person name="Boes K.E."/>
            <person name="Ribeiro J.M."/>
            <person name="Wong A."/>
            <person name="Harrington L.C."/>
            <person name="Wolfner M.F."/>
            <person name="Sirot L.K."/>
        </authorList>
    </citation>
    <scope>NUCLEOTIDE SEQUENCE</scope>
    <source>
        <tissue evidence="15">Reproductive organs</tissue>
    </source>
</reference>
<evidence type="ECO:0000256" key="7">
    <source>
        <dbReference type="ARBA" id="ARBA00022824"/>
    </source>
</evidence>
<evidence type="ECO:0000256" key="6">
    <source>
        <dbReference type="ARBA" id="ARBA00022737"/>
    </source>
</evidence>
<dbReference type="InterPro" id="IPR005788">
    <property type="entry name" value="PDI_thioredoxin-like_dom"/>
</dbReference>
<dbReference type="GeneID" id="109418082"/>
<evidence type="ECO:0000256" key="3">
    <source>
        <dbReference type="ARBA" id="ARBA00006347"/>
    </source>
</evidence>
<dbReference type="FunFam" id="3.40.30.10:FF:000045">
    <property type="entry name" value="Disulfide-isomerase A3"/>
    <property type="match status" value="1"/>
</dbReference>
<dbReference type="InterPro" id="IPR013766">
    <property type="entry name" value="Thioredoxin_domain"/>
</dbReference>
<dbReference type="RefSeq" id="XP_019547801.2">
    <property type="nucleotide sequence ID" value="XM_019692256.3"/>
</dbReference>
<evidence type="ECO:0000313" key="15">
    <source>
        <dbReference type="EMBL" id="JAC12474.1"/>
    </source>
</evidence>
<dbReference type="VEuPathDB" id="VectorBase:AALC636_031146"/>
<evidence type="ECO:0000256" key="12">
    <source>
        <dbReference type="RuleBase" id="RU004208"/>
    </source>
</evidence>
<dbReference type="GO" id="GO:0003756">
    <property type="term" value="F:protein disulfide isomerase activity"/>
    <property type="evidence" value="ECO:0007669"/>
    <property type="project" value="UniProtKB-EC"/>
</dbReference>
<evidence type="ECO:0000256" key="11">
    <source>
        <dbReference type="PIRSR" id="PIRSR605792-51"/>
    </source>
</evidence>
<dbReference type="CDD" id="cd02997">
    <property type="entry name" value="PDI_a_PDIR"/>
    <property type="match status" value="1"/>
</dbReference>
<evidence type="ECO:0000256" key="2">
    <source>
        <dbReference type="ARBA" id="ARBA00004319"/>
    </source>
</evidence>
<dbReference type="InterPro" id="IPR046374">
    <property type="entry name" value="PDI_a_PDIR"/>
</dbReference>
<dbReference type="FunFam" id="3.40.30.10:FF:000077">
    <property type="entry name" value="Protein disulfide-isomerase"/>
    <property type="match status" value="1"/>
</dbReference>
<organism evidence="15">
    <name type="scientific">Aedes albopictus</name>
    <name type="common">Asian tiger mosquito</name>
    <name type="synonym">Stegomyia albopicta</name>
    <dbReference type="NCBI Taxonomy" id="7160"/>
    <lineage>
        <taxon>Eukaryota</taxon>
        <taxon>Metazoa</taxon>
        <taxon>Ecdysozoa</taxon>
        <taxon>Arthropoda</taxon>
        <taxon>Hexapoda</taxon>
        <taxon>Insecta</taxon>
        <taxon>Pterygota</taxon>
        <taxon>Neoptera</taxon>
        <taxon>Endopterygota</taxon>
        <taxon>Diptera</taxon>
        <taxon>Nematocera</taxon>
        <taxon>Culicoidea</taxon>
        <taxon>Culicidae</taxon>
        <taxon>Culicinae</taxon>
        <taxon>Aedini</taxon>
        <taxon>Aedes</taxon>
        <taxon>Stegomyia</taxon>
    </lineage>
</organism>